<dbReference type="GO" id="GO:0003677">
    <property type="term" value="F:DNA binding"/>
    <property type="evidence" value="ECO:0007669"/>
    <property type="project" value="UniProtKB-KW"/>
</dbReference>
<evidence type="ECO:0000256" key="3">
    <source>
        <dbReference type="ARBA" id="ARBA00023015"/>
    </source>
</evidence>
<dbReference type="PANTHER" id="PTHR31779">
    <property type="entry name" value="2-NITROPROPANE DIOXYGENASE FAMILY, PUTATIVE (AFU_ORTHOLOGUE AFUA_2G17430)-RELATED"/>
    <property type="match status" value="1"/>
</dbReference>
<proteinExistence type="predicted"/>
<evidence type="ECO:0000259" key="8">
    <source>
        <dbReference type="PROSITE" id="PS50048"/>
    </source>
</evidence>
<dbReference type="GeneID" id="54288657"/>
<protein>
    <recommendedName>
        <fullName evidence="8">Zn(2)-C6 fungal-type domain-containing protein</fullName>
    </recommendedName>
</protein>
<dbReference type="PANTHER" id="PTHR31779:SF5">
    <property type="entry name" value="ZN(II)2CYS6 TRANSCRIPTION FACTOR (EUROFUNG)"/>
    <property type="match status" value="1"/>
</dbReference>
<organism evidence="9 10">
    <name type="scientific">Aaosphaeria arxii CBS 175.79</name>
    <dbReference type="NCBI Taxonomy" id="1450172"/>
    <lineage>
        <taxon>Eukaryota</taxon>
        <taxon>Fungi</taxon>
        <taxon>Dikarya</taxon>
        <taxon>Ascomycota</taxon>
        <taxon>Pezizomycotina</taxon>
        <taxon>Dothideomycetes</taxon>
        <taxon>Pleosporomycetidae</taxon>
        <taxon>Pleosporales</taxon>
        <taxon>Pleosporales incertae sedis</taxon>
        <taxon>Aaosphaeria</taxon>
    </lineage>
</organism>
<keyword evidence="4" id="KW-0238">DNA-binding</keyword>
<dbReference type="CDD" id="cd12148">
    <property type="entry name" value="fungal_TF_MHR"/>
    <property type="match status" value="1"/>
</dbReference>
<keyword evidence="6" id="KW-0539">Nucleus</keyword>
<dbReference type="Gene3D" id="4.10.240.10">
    <property type="entry name" value="Zn(2)-C6 fungal-type DNA-binding domain"/>
    <property type="match status" value="1"/>
</dbReference>
<dbReference type="Pfam" id="PF00172">
    <property type="entry name" value="Zn_clus"/>
    <property type="match status" value="1"/>
</dbReference>
<feature type="compositionally biased region" description="Basic residues" evidence="7">
    <location>
        <begin position="42"/>
        <end position="51"/>
    </location>
</feature>
<dbReference type="PROSITE" id="PS50048">
    <property type="entry name" value="ZN2_CY6_FUNGAL_2"/>
    <property type="match status" value="1"/>
</dbReference>
<dbReference type="GO" id="GO:0000981">
    <property type="term" value="F:DNA-binding transcription factor activity, RNA polymerase II-specific"/>
    <property type="evidence" value="ECO:0007669"/>
    <property type="project" value="InterPro"/>
</dbReference>
<dbReference type="EMBL" id="ML978072">
    <property type="protein sequence ID" value="KAF2013078.1"/>
    <property type="molecule type" value="Genomic_DNA"/>
</dbReference>
<evidence type="ECO:0000313" key="9">
    <source>
        <dbReference type="EMBL" id="KAF2013078.1"/>
    </source>
</evidence>
<dbReference type="OrthoDB" id="9986881at2759"/>
<dbReference type="PROSITE" id="PS00463">
    <property type="entry name" value="ZN2_CY6_FUNGAL_1"/>
    <property type="match status" value="1"/>
</dbReference>
<dbReference type="Proteomes" id="UP000799778">
    <property type="component" value="Unassembled WGS sequence"/>
</dbReference>
<dbReference type="InterPro" id="IPR001138">
    <property type="entry name" value="Zn2Cys6_DnaBD"/>
</dbReference>
<dbReference type="RefSeq" id="XP_033381417.1">
    <property type="nucleotide sequence ID" value="XM_033531260.1"/>
</dbReference>
<keyword evidence="1" id="KW-0479">Metal-binding</keyword>
<accession>A0A6A5XIJ7</accession>
<keyword evidence="10" id="KW-1185">Reference proteome</keyword>
<dbReference type="SMART" id="SM00066">
    <property type="entry name" value="GAL4"/>
    <property type="match status" value="1"/>
</dbReference>
<evidence type="ECO:0000256" key="7">
    <source>
        <dbReference type="SAM" id="MobiDB-lite"/>
    </source>
</evidence>
<sequence>MHTQRQRLRIACEPCRTRKRKCDGSRPCNVCVGYGYDCSYRSKPRSRHPQRNTRQTQAVDTQETSNQQQQPLSRQPCTRLLGQHQRQCQRQSQEDQSPGEQSQERQGHDQDDQEQQRRGQQEEPQHKEPQGPSGYLRSAESNSGAAFARLLTMTLESSDRNVSPMQMLAWNLFLGERQKATPIHEESLTAILTEPKMQQLAMIYFEKVHPCYGFIDKDILQQTIWNTWINQRPSNVQDAVLCGVAALACLFSGTQDVAVELSLVALAKRRLDPSIADPPSLYSATAWLLRTVYLRITAKPEEAWLASCNTLHIMDAAKLTTNVSPGSAFSLPQDSRDPHLPKMALLGVAQHLNTWMSYDLGRNRVVLSNIDDVRIPAQPGVYTAELLDLLPYSQDLDPANRLSEGSLVAALRKVLGRVHTQPPSVLAQCNLMLCIHRRLYASKSEIPGDLMEKILELIHASIQAVHASITTGLPWHHVANIPFQAVCTLLVMDTLQSFAILGDCLDCVVAVHEAYQTTATREAATAARTLIQLHRRRREADMRRHSEMLDLYPSAAFLSQESHGDVLNGDTLQDLWWFNEFVAHSDLIL</sequence>
<feature type="compositionally biased region" description="Low complexity" evidence="7">
    <location>
        <begin position="83"/>
        <end position="96"/>
    </location>
</feature>
<dbReference type="SUPFAM" id="SSF57701">
    <property type="entry name" value="Zn2/Cys6 DNA-binding domain"/>
    <property type="match status" value="1"/>
</dbReference>
<dbReference type="InterPro" id="IPR052478">
    <property type="entry name" value="Metabolite_Synth_Reg"/>
</dbReference>
<keyword evidence="3" id="KW-0805">Transcription regulation</keyword>
<feature type="region of interest" description="Disordered" evidence="7">
    <location>
        <begin position="40"/>
        <end position="140"/>
    </location>
</feature>
<name>A0A6A5XIJ7_9PLEO</name>
<keyword evidence="5" id="KW-0804">Transcription</keyword>
<dbReference type="InterPro" id="IPR036864">
    <property type="entry name" value="Zn2-C6_fun-type_DNA-bd_sf"/>
</dbReference>
<reference evidence="9" key="1">
    <citation type="journal article" date="2020" name="Stud. Mycol.">
        <title>101 Dothideomycetes genomes: a test case for predicting lifestyles and emergence of pathogens.</title>
        <authorList>
            <person name="Haridas S."/>
            <person name="Albert R."/>
            <person name="Binder M."/>
            <person name="Bloem J."/>
            <person name="Labutti K."/>
            <person name="Salamov A."/>
            <person name="Andreopoulos B."/>
            <person name="Baker S."/>
            <person name="Barry K."/>
            <person name="Bills G."/>
            <person name="Bluhm B."/>
            <person name="Cannon C."/>
            <person name="Castanera R."/>
            <person name="Culley D."/>
            <person name="Daum C."/>
            <person name="Ezra D."/>
            <person name="Gonzalez J."/>
            <person name="Henrissat B."/>
            <person name="Kuo A."/>
            <person name="Liang C."/>
            <person name="Lipzen A."/>
            <person name="Lutzoni F."/>
            <person name="Magnuson J."/>
            <person name="Mondo S."/>
            <person name="Nolan M."/>
            <person name="Ohm R."/>
            <person name="Pangilinan J."/>
            <person name="Park H.-J."/>
            <person name="Ramirez L."/>
            <person name="Alfaro M."/>
            <person name="Sun H."/>
            <person name="Tritt A."/>
            <person name="Yoshinaga Y."/>
            <person name="Zwiers L.-H."/>
            <person name="Turgeon B."/>
            <person name="Goodwin S."/>
            <person name="Spatafora J."/>
            <person name="Crous P."/>
            <person name="Grigoriev I."/>
        </authorList>
    </citation>
    <scope>NUCLEOTIDE SEQUENCE</scope>
    <source>
        <strain evidence="9">CBS 175.79</strain>
    </source>
</reference>
<evidence type="ECO:0000256" key="6">
    <source>
        <dbReference type="ARBA" id="ARBA00023242"/>
    </source>
</evidence>
<dbReference type="GO" id="GO:0009410">
    <property type="term" value="P:response to xenobiotic stimulus"/>
    <property type="evidence" value="ECO:0007669"/>
    <property type="project" value="TreeGrafter"/>
</dbReference>
<feature type="domain" description="Zn(2)-C6 fungal-type" evidence="8">
    <location>
        <begin position="11"/>
        <end position="40"/>
    </location>
</feature>
<evidence type="ECO:0000256" key="1">
    <source>
        <dbReference type="ARBA" id="ARBA00022723"/>
    </source>
</evidence>
<feature type="compositionally biased region" description="Basic and acidic residues" evidence="7">
    <location>
        <begin position="102"/>
        <end position="129"/>
    </location>
</feature>
<keyword evidence="2" id="KW-0862">Zinc</keyword>
<gene>
    <name evidence="9" type="ORF">BU24DRAFT_453337</name>
</gene>
<evidence type="ECO:0000256" key="5">
    <source>
        <dbReference type="ARBA" id="ARBA00023163"/>
    </source>
</evidence>
<feature type="compositionally biased region" description="Polar residues" evidence="7">
    <location>
        <begin position="52"/>
        <end position="76"/>
    </location>
</feature>
<evidence type="ECO:0000256" key="2">
    <source>
        <dbReference type="ARBA" id="ARBA00022833"/>
    </source>
</evidence>
<evidence type="ECO:0000256" key="4">
    <source>
        <dbReference type="ARBA" id="ARBA00023125"/>
    </source>
</evidence>
<evidence type="ECO:0000313" key="10">
    <source>
        <dbReference type="Proteomes" id="UP000799778"/>
    </source>
</evidence>
<dbReference type="GO" id="GO:0008270">
    <property type="term" value="F:zinc ion binding"/>
    <property type="evidence" value="ECO:0007669"/>
    <property type="project" value="InterPro"/>
</dbReference>
<dbReference type="CDD" id="cd00067">
    <property type="entry name" value="GAL4"/>
    <property type="match status" value="1"/>
</dbReference>
<dbReference type="AlphaFoldDB" id="A0A6A5XIJ7"/>